<evidence type="ECO:0000256" key="2">
    <source>
        <dbReference type="ARBA" id="ARBA00022679"/>
    </source>
</evidence>
<proteinExistence type="predicted"/>
<evidence type="ECO:0000313" key="8">
    <source>
        <dbReference type="Proteomes" id="UP000577419"/>
    </source>
</evidence>
<organism evidence="6 8">
    <name type="scientific">Candidatus Iainarchaeum sp</name>
    <dbReference type="NCBI Taxonomy" id="3101447"/>
    <lineage>
        <taxon>Archaea</taxon>
        <taxon>Candidatus Iainarchaeota</taxon>
        <taxon>Candidatus Iainarchaeia</taxon>
        <taxon>Candidatus Iainarchaeales</taxon>
        <taxon>Candidatus Iainarchaeaceae</taxon>
        <taxon>Candidatus Iainarchaeum</taxon>
    </lineage>
</organism>
<dbReference type="Proteomes" id="UP000683213">
    <property type="component" value="Unassembled WGS sequence"/>
</dbReference>
<dbReference type="Proteomes" id="UP000577419">
    <property type="component" value="Unassembled WGS sequence"/>
</dbReference>
<reference evidence="7" key="2">
    <citation type="submission" date="2021-03" db="EMBL/GenBank/DDBJ databases">
        <authorList>
            <person name="Jaffe A."/>
        </authorList>
    </citation>
    <scope>NUCLEOTIDE SEQUENCE</scope>
    <source>
        <strain evidence="7">RIFCSPHIGHO2_01_FULL_GW2011_AR10_43_9</strain>
    </source>
</reference>
<evidence type="ECO:0000313" key="6">
    <source>
        <dbReference type="EMBL" id="HIH08977.1"/>
    </source>
</evidence>
<accession>A0A7J4IYX2</accession>
<evidence type="ECO:0000256" key="1">
    <source>
        <dbReference type="ARBA" id="ARBA00022603"/>
    </source>
</evidence>
<dbReference type="InterPro" id="IPR029063">
    <property type="entry name" value="SAM-dependent_MTases_sf"/>
</dbReference>
<dbReference type="InterPro" id="IPR020598">
    <property type="entry name" value="rRNA_Ade_methylase_Trfase_N"/>
</dbReference>
<dbReference type="EMBL" id="DUFG01000033">
    <property type="protein sequence ID" value="HIH08977.1"/>
    <property type="molecule type" value="Genomic_DNA"/>
</dbReference>
<dbReference type="InterPro" id="IPR001737">
    <property type="entry name" value="KsgA/Erm"/>
</dbReference>
<dbReference type="GO" id="GO:0003723">
    <property type="term" value="F:RNA binding"/>
    <property type="evidence" value="ECO:0007669"/>
    <property type="project" value="UniProtKB-KW"/>
</dbReference>
<dbReference type="SMART" id="SM00650">
    <property type="entry name" value="rADc"/>
    <property type="match status" value="1"/>
</dbReference>
<reference evidence="6" key="1">
    <citation type="journal article" date="2020" name="bioRxiv">
        <title>A rank-normalized archaeal taxonomy based on genome phylogeny resolves widespread incomplete and uneven classifications.</title>
        <authorList>
            <person name="Rinke C."/>
            <person name="Chuvochina M."/>
            <person name="Mussig A.J."/>
            <person name="Chaumeil P.-A."/>
            <person name="Waite D.W."/>
            <person name="Whitman W.B."/>
            <person name="Parks D.H."/>
            <person name="Hugenholtz P."/>
        </authorList>
    </citation>
    <scope>NUCLEOTIDE SEQUENCE</scope>
    <source>
        <strain evidence="6">UBA10011</strain>
    </source>
</reference>
<evidence type="ECO:0000259" key="5">
    <source>
        <dbReference type="SMART" id="SM00650"/>
    </source>
</evidence>
<protein>
    <submittedName>
        <fullName evidence="6">Class I SAM-dependent methyltransferase</fullName>
    </submittedName>
</protein>
<evidence type="ECO:0000256" key="4">
    <source>
        <dbReference type="ARBA" id="ARBA00022884"/>
    </source>
</evidence>
<evidence type="ECO:0000256" key="3">
    <source>
        <dbReference type="ARBA" id="ARBA00022691"/>
    </source>
</evidence>
<dbReference type="AlphaFoldDB" id="A0A7J4IYX2"/>
<dbReference type="CDD" id="cd02440">
    <property type="entry name" value="AdoMet_MTases"/>
    <property type="match status" value="1"/>
</dbReference>
<gene>
    <name evidence="6" type="ORF">HA237_06500</name>
    <name evidence="7" type="ORF">J4224_02070</name>
</gene>
<dbReference type="PANTHER" id="PTHR43861">
    <property type="entry name" value="TRANS-ACONITATE 2-METHYLTRANSFERASE-RELATED"/>
    <property type="match status" value="1"/>
</dbReference>
<sequence>MKEMSLSINTKDYDSAEETHPFYQEMVQEMLAQLKKHKKTKILELGAGTGLFTKKLLKIPGIKIDALEIDEECFAYLKKKINGKNINLIEGDAVTYSKPGYYGAVVSCFAHDHTSSFKNRLVFAENLAKNLSKGGVYIVGQEIISEFKNKEGRRKALREFQGYIVWKAIQDGHEKVAGLELDSLKAAVEEKGDWKRHMKMFEEEMEHAGLKELFRKKIGPLDRENIGGVYVFVYQK</sequence>
<keyword evidence="4" id="KW-0694">RNA-binding</keyword>
<comment type="caution">
    <text evidence="6">The sequence shown here is derived from an EMBL/GenBank/DDBJ whole genome shotgun (WGS) entry which is preliminary data.</text>
</comment>
<keyword evidence="1 6" id="KW-0489">Methyltransferase</keyword>
<dbReference type="SUPFAM" id="SSF53335">
    <property type="entry name" value="S-adenosyl-L-methionine-dependent methyltransferases"/>
    <property type="match status" value="1"/>
</dbReference>
<dbReference type="GO" id="GO:0000179">
    <property type="term" value="F:rRNA (adenine-N6,N6-)-dimethyltransferase activity"/>
    <property type="evidence" value="ECO:0007669"/>
    <property type="project" value="InterPro"/>
</dbReference>
<dbReference type="InterPro" id="IPR020596">
    <property type="entry name" value="rRNA_Ade_Mease_Trfase_CS"/>
</dbReference>
<evidence type="ECO:0000313" key="7">
    <source>
        <dbReference type="EMBL" id="MBS3059192.1"/>
    </source>
</evidence>
<keyword evidence="2 6" id="KW-0808">Transferase</keyword>
<dbReference type="EMBL" id="JAGVWF010000028">
    <property type="protein sequence ID" value="MBS3059192.1"/>
    <property type="molecule type" value="Genomic_DNA"/>
</dbReference>
<dbReference type="PROSITE" id="PS01131">
    <property type="entry name" value="RRNA_A_DIMETH"/>
    <property type="match status" value="1"/>
</dbReference>
<dbReference type="Gene3D" id="3.40.50.150">
    <property type="entry name" value="Vaccinia Virus protein VP39"/>
    <property type="match status" value="1"/>
</dbReference>
<dbReference type="Pfam" id="PF00398">
    <property type="entry name" value="RrnaAD"/>
    <property type="match status" value="1"/>
</dbReference>
<feature type="domain" description="Ribosomal RNA adenine methylase transferase N-terminal" evidence="5">
    <location>
        <begin position="26"/>
        <end position="142"/>
    </location>
</feature>
<keyword evidence="3" id="KW-0949">S-adenosyl-L-methionine</keyword>
<name>A0A7J4IYX2_9ARCH</name>
<reference evidence="7" key="3">
    <citation type="submission" date="2021-05" db="EMBL/GenBank/DDBJ databases">
        <title>Protein family content uncovers lineage relationships and bacterial pathway maintenance mechanisms in DPANN archaea.</title>
        <authorList>
            <person name="Castelle C.J."/>
            <person name="Meheust R."/>
            <person name="Jaffe A.L."/>
            <person name="Seitz K."/>
            <person name="Gong X."/>
            <person name="Baker B.J."/>
            <person name="Banfield J.F."/>
        </authorList>
    </citation>
    <scope>NUCLEOTIDE SEQUENCE</scope>
    <source>
        <strain evidence="7">RIFCSPHIGHO2_01_FULL_GW2011_AR10_43_9</strain>
    </source>
</reference>